<name>A0A285QB01_9SPHN</name>
<keyword evidence="3" id="KW-0479">Metal-binding</keyword>
<feature type="domain" description="Nudix hydrolase" evidence="7">
    <location>
        <begin position="5"/>
        <end position="183"/>
    </location>
</feature>
<keyword evidence="6" id="KW-0464">Manganese</keyword>
<dbReference type="InterPro" id="IPR015797">
    <property type="entry name" value="NUDIX_hydrolase-like_dom_sf"/>
</dbReference>
<gene>
    <name evidence="8" type="ORF">SAMN06297144_0124</name>
</gene>
<evidence type="ECO:0000256" key="1">
    <source>
        <dbReference type="ARBA" id="ARBA00001936"/>
    </source>
</evidence>
<dbReference type="CDD" id="cd18870">
    <property type="entry name" value="NUDIX_AcylCoAdiphos_Nudt19"/>
    <property type="match status" value="1"/>
</dbReference>
<organism evidence="8 9">
    <name type="scientific">Sphingomonas guangdongensis</name>
    <dbReference type="NCBI Taxonomy" id="1141890"/>
    <lineage>
        <taxon>Bacteria</taxon>
        <taxon>Pseudomonadati</taxon>
        <taxon>Pseudomonadota</taxon>
        <taxon>Alphaproteobacteria</taxon>
        <taxon>Sphingomonadales</taxon>
        <taxon>Sphingomonadaceae</taxon>
        <taxon>Sphingomonas</taxon>
    </lineage>
</organism>
<evidence type="ECO:0000256" key="6">
    <source>
        <dbReference type="ARBA" id="ARBA00023211"/>
    </source>
</evidence>
<comment type="cofactor">
    <cofactor evidence="2">
        <name>Mg(2+)</name>
        <dbReference type="ChEBI" id="CHEBI:18420"/>
    </cofactor>
</comment>
<protein>
    <submittedName>
        <fullName evidence="8">NUDIX domain-containing protein</fullName>
    </submittedName>
</protein>
<dbReference type="Gene3D" id="3.90.79.10">
    <property type="entry name" value="Nucleoside Triphosphate Pyrophosphohydrolase"/>
    <property type="match status" value="1"/>
</dbReference>
<proteinExistence type="predicted"/>
<keyword evidence="9" id="KW-1185">Reference proteome</keyword>
<evidence type="ECO:0000259" key="7">
    <source>
        <dbReference type="PROSITE" id="PS51462"/>
    </source>
</evidence>
<dbReference type="RefSeq" id="WP_281253360.1">
    <property type="nucleotide sequence ID" value="NZ_OBMI01000001.1"/>
</dbReference>
<dbReference type="SUPFAM" id="SSF55811">
    <property type="entry name" value="Nudix"/>
    <property type="match status" value="1"/>
</dbReference>
<evidence type="ECO:0000256" key="5">
    <source>
        <dbReference type="ARBA" id="ARBA00022842"/>
    </source>
</evidence>
<dbReference type="AlphaFoldDB" id="A0A285QB01"/>
<dbReference type="GO" id="GO:0016818">
    <property type="term" value="F:hydrolase activity, acting on acid anhydrides, in phosphorus-containing anhydrides"/>
    <property type="evidence" value="ECO:0007669"/>
    <property type="project" value="InterPro"/>
</dbReference>
<evidence type="ECO:0000256" key="4">
    <source>
        <dbReference type="ARBA" id="ARBA00022801"/>
    </source>
</evidence>
<dbReference type="PROSITE" id="PS51462">
    <property type="entry name" value="NUDIX"/>
    <property type="match status" value="1"/>
</dbReference>
<evidence type="ECO:0000313" key="8">
    <source>
        <dbReference type="EMBL" id="SOB78619.1"/>
    </source>
</evidence>
<dbReference type="Pfam" id="PF00293">
    <property type="entry name" value="NUDIX"/>
    <property type="match status" value="1"/>
</dbReference>
<dbReference type="GO" id="GO:0046872">
    <property type="term" value="F:metal ion binding"/>
    <property type="evidence" value="ECO:0007669"/>
    <property type="project" value="UniProtKB-KW"/>
</dbReference>
<dbReference type="PANTHER" id="PTHR12318">
    <property type="entry name" value="TESTOSTERONE-REGULATED PROTEIN RP2"/>
    <property type="match status" value="1"/>
</dbReference>
<dbReference type="InterPro" id="IPR000086">
    <property type="entry name" value="NUDIX_hydrolase_dom"/>
</dbReference>
<keyword evidence="4" id="KW-0378">Hydrolase</keyword>
<dbReference type="PANTHER" id="PTHR12318:SF0">
    <property type="entry name" value="ACYL-COENZYME A DIPHOSPHATASE NUDT19"/>
    <property type="match status" value="1"/>
</dbReference>
<dbReference type="InterPro" id="IPR039121">
    <property type="entry name" value="NUDT19"/>
</dbReference>
<sequence length="243" mass="26166">MSDESPIPAATVIVMREGAGAPELLMLERSRAMRFAGGALVFPGGRIDAGDQALGGHDESAARIAATREAIEEAGIAPAVVPAPTAVRIAAMREQLHGGATIGAVLKDEGIDLDQLVPFARWLPLGLHARVFDTRFYLTRWDDRAPEPSVDGTENSRLFWTTAAEVLADAAAGRASLIFPTRRTLERLARYRSFNEAVADARAHPIRTVTPWVEARNGVDHLCIPDDLGYPVTAEPLASVRRA</sequence>
<evidence type="ECO:0000313" key="9">
    <source>
        <dbReference type="Proteomes" id="UP000219494"/>
    </source>
</evidence>
<comment type="cofactor">
    <cofactor evidence="1">
        <name>Mn(2+)</name>
        <dbReference type="ChEBI" id="CHEBI:29035"/>
    </cofactor>
</comment>
<accession>A0A285QB01</accession>
<reference evidence="8 9" key="1">
    <citation type="submission" date="2017-07" db="EMBL/GenBank/DDBJ databases">
        <authorList>
            <person name="Sun Z.S."/>
            <person name="Albrecht U."/>
            <person name="Echele G."/>
            <person name="Lee C.C."/>
        </authorList>
    </citation>
    <scope>NUCLEOTIDE SEQUENCE [LARGE SCALE GENOMIC DNA]</scope>
    <source>
        <strain evidence="8 9">CGMCC 1.12672</strain>
    </source>
</reference>
<dbReference type="Proteomes" id="UP000219494">
    <property type="component" value="Unassembled WGS sequence"/>
</dbReference>
<dbReference type="EMBL" id="OBMI01000001">
    <property type="protein sequence ID" value="SOB78619.1"/>
    <property type="molecule type" value="Genomic_DNA"/>
</dbReference>
<evidence type="ECO:0000256" key="3">
    <source>
        <dbReference type="ARBA" id="ARBA00022723"/>
    </source>
</evidence>
<evidence type="ECO:0000256" key="2">
    <source>
        <dbReference type="ARBA" id="ARBA00001946"/>
    </source>
</evidence>
<keyword evidence="5" id="KW-0460">Magnesium</keyword>